<dbReference type="EMBL" id="CAJVPY010027132">
    <property type="protein sequence ID" value="CAG8790736.1"/>
    <property type="molecule type" value="Genomic_DNA"/>
</dbReference>
<evidence type="ECO:0000313" key="2">
    <source>
        <dbReference type="EMBL" id="CAG8790736.1"/>
    </source>
</evidence>
<dbReference type="OrthoDB" id="2373684at2759"/>
<dbReference type="AlphaFoldDB" id="A0A9N9P0H1"/>
<keyword evidence="1" id="KW-1133">Transmembrane helix</keyword>
<sequence length="276" mass="30523">MLLAFTDLLEDLTTLDPATTAPVTPPYYATDDPATCILAVLIRSGQAFNNCLVDFYQNDTTYKNVLFYNNLLNYSFVETSTMFKVCYNETLYYSNNINTGCNFPNGKGFICSRITQSVFCHNELCGSIIGDVQITSNTTFGYCPFENLSVATNYLSNISPTGLSGLNKGYAHFTCPKNTIFSNNYDSIYRDLYNITNKCYLQWPAPFPSNTTTKIQSTTTPGNSITTVITTMVLDSKNSNLIIGSVIGGVATLVLIEIAIIATLRYMNRDRAIITS</sequence>
<reference evidence="2" key="1">
    <citation type="submission" date="2021-06" db="EMBL/GenBank/DDBJ databases">
        <authorList>
            <person name="Kallberg Y."/>
            <person name="Tangrot J."/>
            <person name="Rosling A."/>
        </authorList>
    </citation>
    <scope>NUCLEOTIDE SEQUENCE</scope>
    <source>
        <strain evidence="2">MA453B</strain>
    </source>
</reference>
<name>A0A9N9P0H1_9GLOM</name>
<gene>
    <name evidence="2" type="ORF">DERYTH_LOCUS21372</name>
</gene>
<feature type="transmembrane region" description="Helical" evidence="1">
    <location>
        <begin position="241"/>
        <end position="264"/>
    </location>
</feature>
<keyword evidence="1" id="KW-0472">Membrane</keyword>
<evidence type="ECO:0000313" key="3">
    <source>
        <dbReference type="Proteomes" id="UP000789405"/>
    </source>
</evidence>
<keyword evidence="3" id="KW-1185">Reference proteome</keyword>
<accession>A0A9N9P0H1</accession>
<keyword evidence="1" id="KW-0812">Transmembrane</keyword>
<organism evidence="2 3">
    <name type="scientific">Dentiscutata erythropus</name>
    <dbReference type="NCBI Taxonomy" id="1348616"/>
    <lineage>
        <taxon>Eukaryota</taxon>
        <taxon>Fungi</taxon>
        <taxon>Fungi incertae sedis</taxon>
        <taxon>Mucoromycota</taxon>
        <taxon>Glomeromycotina</taxon>
        <taxon>Glomeromycetes</taxon>
        <taxon>Diversisporales</taxon>
        <taxon>Gigasporaceae</taxon>
        <taxon>Dentiscutata</taxon>
    </lineage>
</organism>
<evidence type="ECO:0000256" key="1">
    <source>
        <dbReference type="SAM" id="Phobius"/>
    </source>
</evidence>
<comment type="caution">
    <text evidence="2">The sequence shown here is derived from an EMBL/GenBank/DDBJ whole genome shotgun (WGS) entry which is preliminary data.</text>
</comment>
<dbReference type="Proteomes" id="UP000789405">
    <property type="component" value="Unassembled WGS sequence"/>
</dbReference>
<proteinExistence type="predicted"/>
<protein>
    <submittedName>
        <fullName evidence="2">24288_t:CDS:1</fullName>
    </submittedName>
</protein>